<comment type="caution">
    <text evidence="2">The sequence shown here is derived from an EMBL/GenBank/DDBJ whole genome shotgun (WGS) entry which is preliminary data.</text>
</comment>
<feature type="transmembrane region" description="Helical" evidence="1">
    <location>
        <begin position="20"/>
        <end position="46"/>
    </location>
</feature>
<dbReference type="EMBL" id="DYVR01000034">
    <property type="protein sequence ID" value="HJF84280.1"/>
    <property type="molecule type" value="Genomic_DNA"/>
</dbReference>
<dbReference type="RefSeq" id="WP_289547860.1">
    <property type="nucleotide sequence ID" value="NZ_CAKMHU010000008.1"/>
</dbReference>
<evidence type="ECO:0000313" key="3">
    <source>
        <dbReference type="Proteomes" id="UP000780768"/>
    </source>
</evidence>
<reference evidence="2" key="2">
    <citation type="submission" date="2021-09" db="EMBL/GenBank/DDBJ databases">
        <authorList>
            <person name="Gilroy R."/>
        </authorList>
    </citation>
    <scope>NUCLEOTIDE SEQUENCE</scope>
    <source>
        <strain evidence="2">7318</strain>
    </source>
</reference>
<organism evidence="2 3">
    <name type="scientific">Megamonas hypermegale</name>
    <dbReference type="NCBI Taxonomy" id="158847"/>
    <lineage>
        <taxon>Bacteria</taxon>
        <taxon>Bacillati</taxon>
        <taxon>Bacillota</taxon>
        <taxon>Negativicutes</taxon>
        <taxon>Selenomonadales</taxon>
        <taxon>Selenomonadaceae</taxon>
        <taxon>Megamonas</taxon>
    </lineage>
</organism>
<name>A0A921HN44_9FIRM</name>
<sequence>MNRLPKDKLADKSFFANLKNFILNFAVAIYWLIKSIGKYICSFFFWRAKEKRTKKKNL</sequence>
<keyword evidence="1" id="KW-0812">Transmembrane</keyword>
<accession>A0A921HN44</accession>
<dbReference type="Proteomes" id="UP000780768">
    <property type="component" value="Unassembled WGS sequence"/>
</dbReference>
<evidence type="ECO:0000256" key="1">
    <source>
        <dbReference type="SAM" id="Phobius"/>
    </source>
</evidence>
<evidence type="ECO:0000313" key="2">
    <source>
        <dbReference type="EMBL" id="HJF84280.1"/>
    </source>
</evidence>
<dbReference type="AlphaFoldDB" id="A0A921HN44"/>
<reference evidence="2" key="1">
    <citation type="journal article" date="2021" name="PeerJ">
        <title>Extensive microbial diversity within the chicken gut microbiome revealed by metagenomics and culture.</title>
        <authorList>
            <person name="Gilroy R."/>
            <person name="Ravi A."/>
            <person name="Getino M."/>
            <person name="Pursley I."/>
            <person name="Horton D.L."/>
            <person name="Alikhan N.F."/>
            <person name="Baker D."/>
            <person name="Gharbi K."/>
            <person name="Hall N."/>
            <person name="Watson M."/>
            <person name="Adriaenssens E.M."/>
            <person name="Foster-Nyarko E."/>
            <person name="Jarju S."/>
            <person name="Secka A."/>
            <person name="Antonio M."/>
            <person name="Oren A."/>
            <person name="Chaudhuri R.R."/>
            <person name="La Ragione R."/>
            <person name="Hildebrand F."/>
            <person name="Pallen M.J."/>
        </authorList>
    </citation>
    <scope>NUCLEOTIDE SEQUENCE</scope>
    <source>
        <strain evidence="2">7318</strain>
    </source>
</reference>
<keyword evidence="1" id="KW-1133">Transmembrane helix</keyword>
<protein>
    <submittedName>
        <fullName evidence="2">Uncharacterized protein</fullName>
    </submittedName>
</protein>
<keyword evidence="1" id="KW-0472">Membrane</keyword>
<proteinExistence type="predicted"/>
<gene>
    <name evidence="2" type="ORF">K8V65_01250</name>
</gene>